<dbReference type="AlphaFoldDB" id="A0A4U0Q8R1"/>
<dbReference type="SUPFAM" id="SSF47336">
    <property type="entry name" value="ACP-like"/>
    <property type="match status" value="1"/>
</dbReference>
<evidence type="ECO:0000313" key="1">
    <source>
        <dbReference type="EMBL" id="TJZ77667.1"/>
    </source>
</evidence>
<dbReference type="Proteomes" id="UP000310016">
    <property type="component" value="Unassembled WGS sequence"/>
</dbReference>
<reference evidence="1 2" key="1">
    <citation type="submission" date="2019-04" db="EMBL/GenBank/DDBJ databases">
        <title>Chitiniphilus eburnea sp. nov., a novel chitinolytic bacterium isolated from aquaculture sludge.</title>
        <authorList>
            <person name="Sheng M."/>
        </authorList>
    </citation>
    <scope>NUCLEOTIDE SEQUENCE [LARGE SCALE GENOMIC DNA]</scope>
    <source>
        <strain evidence="1 2">HX-2-15</strain>
    </source>
</reference>
<evidence type="ECO:0000313" key="2">
    <source>
        <dbReference type="Proteomes" id="UP000310016"/>
    </source>
</evidence>
<dbReference type="InterPro" id="IPR036736">
    <property type="entry name" value="ACP-like_sf"/>
</dbReference>
<name>A0A4U0Q8R1_9NEIS</name>
<gene>
    <name evidence="1" type="ORF">FAZ21_04910</name>
</gene>
<dbReference type="EMBL" id="SUMF01000002">
    <property type="protein sequence ID" value="TJZ77667.1"/>
    <property type="molecule type" value="Genomic_DNA"/>
</dbReference>
<organism evidence="1 2">
    <name type="scientific">Chitiniphilus eburneus</name>
    <dbReference type="NCBI Taxonomy" id="2571148"/>
    <lineage>
        <taxon>Bacteria</taxon>
        <taxon>Pseudomonadati</taxon>
        <taxon>Pseudomonadota</taxon>
        <taxon>Betaproteobacteria</taxon>
        <taxon>Neisseriales</taxon>
        <taxon>Chitinibacteraceae</taxon>
        <taxon>Chitiniphilus</taxon>
    </lineage>
</organism>
<proteinExistence type="predicted"/>
<protein>
    <submittedName>
        <fullName evidence="1">Acyl carrier protein</fullName>
    </submittedName>
</protein>
<dbReference type="OrthoDB" id="6430507at2"/>
<dbReference type="Gene3D" id="1.10.1200.10">
    <property type="entry name" value="ACP-like"/>
    <property type="match status" value="1"/>
</dbReference>
<comment type="caution">
    <text evidence="1">The sequence shown here is derived from an EMBL/GenBank/DDBJ whole genome shotgun (WGS) entry which is preliminary data.</text>
</comment>
<accession>A0A4U0Q8R1</accession>
<keyword evidence="2" id="KW-1185">Reference proteome</keyword>
<dbReference type="RefSeq" id="WP_136772141.1">
    <property type="nucleotide sequence ID" value="NZ_CP156074.1"/>
</dbReference>
<sequence>MSHRPTVLAAFCDAVNALKKTAFDADRIDPALYLGGDLGIDSIEMLEIWFRIERSVGARIPDDAKRDIYTVGEVAAVVEGALA</sequence>